<gene>
    <name evidence="4" type="ORF">J2R99_000524</name>
</gene>
<reference evidence="4 5" key="1">
    <citation type="submission" date="2023-07" db="EMBL/GenBank/DDBJ databases">
        <title>Genomic Encyclopedia of Type Strains, Phase IV (KMG-IV): sequencing the most valuable type-strain genomes for metagenomic binning, comparative biology and taxonomic classification.</title>
        <authorList>
            <person name="Goeker M."/>
        </authorList>
    </citation>
    <scope>NUCLEOTIDE SEQUENCE [LARGE SCALE GENOMIC DNA]</scope>
    <source>
        <strain evidence="4 5">DSM 11549</strain>
    </source>
</reference>
<proteinExistence type="predicted"/>
<dbReference type="InterPro" id="IPR006140">
    <property type="entry name" value="D-isomer_DH_NAD-bd"/>
</dbReference>
<sequence length="306" mass="32865">MRIVFHSQTADPVAWGKALAAELPGAELRVWPNVGDPNEIDALLVFQIPPRAFELFPNLSCIHLLSAGADQIASNPDIPDHLPVVRLIEPGQKAGMIEYVLHAVLHYHRGFDVFARWQSARYWEEVPRTPAAERRVGVLGLGGLGGAVAEALAASGFDVAGWSRSEKSFKGVTSFHGPDGLDAFLGRNEILVAILPLTPETLDLYDAAFFARMPAASYFINVGRGAQLVEADLIAALDSGHLAGATLDVLRNEPPDADNPIFNAKNLILTPHVATCADPITGARVVAENLRRVRDGLPPDGLVSRA</sequence>
<dbReference type="Proteomes" id="UP001230253">
    <property type="component" value="Unassembled WGS sequence"/>
</dbReference>
<dbReference type="SUPFAM" id="SSF51735">
    <property type="entry name" value="NAD(P)-binding Rossmann-fold domains"/>
    <property type="match status" value="1"/>
</dbReference>
<dbReference type="GO" id="GO:0016618">
    <property type="term" value="F:hydroxypyruvate reductase [NAD(P)H] activity"/>
    <property type="evidence" value="ECO:0007669"/>
    <property type="project" value="UniProtKB-EC"/>
</dbReference>
<dbReference type="InterPro" id="IPR036291">
    <property type="entry name" value="NAD(P)-bd_dom_sf"/>
</dbReference>
<dbReference type="CDD" id="cd12164">
    <property type="entry name" value="GDH_like_2"/>
    <property type="match status" value="1"/>
</dbReference>
<accession>A0ABU0C2D1</accession>
<dbReference type="EC" id="1.1.1.79" evidence="4"/>
<evidence type="ECO:0000313" key="5">
    <source>
        <dbReference type="Proteomes" id="UP001230253"/>
    </source>
</evidence>
<organism evidence="4 5">
    <name type="scientific">Rhodopseudomonas julia</name>
    <dbReference type="NCBI Taxonomy" id="200617"/>
    <lineage>
        <taxon>Bacteria</taxon>
        <taxon>Pseudomonadati</taxon>
        <taxon>Pseudomonadota</taxon>
        <taxon>Alphaproteobacteria</taxon>
        <taxon>Hyphomicrobiales</taxon>
        <taxon>Nitrobacteraceae</taxon>
        <taxon>Rhodopseudomonas</taxon>
    </lineage>
</organism>
<evidence type="ECO:0000256" key="1">
    <source>
        <dbReference type="ARBA" id="ARBA00023002"/>
    </source>
</evidence>
<name>A0ABU0C2D1_9BRAD</name>
<evidence type="ECO:0000313" key="4">
    <source>
        <dbReference type="EMBL" id="MDQ0324675.1"/>
    </source>
</evidence>
<keyword evidence="2" id="KW-0520">NAD</keyword>
<dbReference type="EMBL" id="JAUSUK010000001">
    <property type="protein sequence ID" value="MDQ0324675.1"/>
    <property type="molecule type" value="Genomic_DNA"/>
</dbReference>
<protein>
    <submittedName>
        <fullName evidence="4">Glyoxylate/hydroxypyruvate reductase A</fullName>
        <ecNumber evidence="4">1.1.1.79</ecNumber>
        <ecNumber evidence="4">1.1.1.81</ecNumber>
    </submittedName>
</protein>
<dbReference type="RefSeq" id="WP_307152942.1">
    <property type="nucleotide sequence ID" value="NZ_JAUSUK010000001.1"/>
</dbReference>
<dbReference type="EC" id="1.1.1.81" evidence="4"/>
<dbReference type="Gene3D" id="3.40.50.720">
    <property type="entry name" value="NAD(P)-binding Rossmann-like Domain"/>
    <property type="match status" value="2"/>
</dbReference>
<dbReference type="Pfam" id="PF02826">
    <property type="entry name" value="2-Hacid_dh_C"/>
    <property type="match status" value="1"/>
</dbReference>
<evidence type="ECO:0000256" key="2">
    <source>
        <dbReference type="ARBA" id="ARBA00023027"/>
    </source>
</evidence>
<dbReference type="PANTHER" id="PTHR43333">
    <property type="entry name" value="2-HACID_DH_C DOMAIN-CONTAINING PROTEIN"/>
    <property type="match status" value="1"/>
</dbReference>
<dbReference type="PANTHER" id="PTHR43333:SF1">
    <property type="entry name" value="D-ISOMER SPECIFIC 2-HYDROXYACID DEHYDROGENASE NAD-BINDING DOMAIN-CONTAINING PROTEIN"/>
    <property type="match status" value="1"/>
</dbReference>
<dbReference type="GO" id="GO:0030267">
    <property type="term" value="F:glyoxylate reductase (NADPH) activity"/>
    <property type="evidence" value="ECO:0007669"/>
    <property type="project" value="UniProtKB-EC"/>
</dbReference>
<keyword evidence="5" id="KW-1185">Reference proteome</keyword>
<comment type="caution">
    <text evidence="4">The sequence shown here is derived from an EMBL/GenBank/DDBJ whole genome shotgun (WGS) entry which is preliminary data.</text>
</comment>
<keyword evidence="1 4" id="KW-0560">Oxidoreductase</keyword>
<feature type="domain" description="D-isomer specific 2-hydroxyacid dehydrogenase NAD-binding" evidence="3">
    <location>
        <begin position="103"/>
        <end position="274"/>
    </location>
</feature>
<evidence type="ECO:0000259" key="3">
    <source>
        <dbReference type="Pfam" id="PF02826"/>
    </source>
</evidence>